<keyword evidence="8 10" id="KW-0496">Mitochondrion</keyword>
<comment type="caution">
    <text evidence="11">The sequence shown here is derived from an EMBL/GenBank/DDBJ whole genome shotgun (WGS) entry which is preliminary data.</text>
</comment>
<evidence type="ECO:0000313" key="11">
    <source>
        <dbReference type="EMBL" id="KAL1889114.1"/>
    </source>
</evidence>
<evidence type="ECO:0000256" key="5">
    <source>
        <dbReference type="ARBA" id="ARBA00022792"/>
    </source>
</evidence>
<evidence type="ECO:0000256" key="10">
    <source>
        <dbReference type="RuleBase" id="RU364031"/>
    </source>
</evidence>
<dbReference type="Proteomes" id="UP001583280">
    <property type="component" value="Unassembled WGS sequence"/>
</dbReference>
<keyword evidence="9 10" id="KW-0472">Membrane</keyword>
<dbReference type="InterPro" id="IPR007992">
    <property type="entry name" value="CybS"/>
</dbReference>
<evidence type="ECO:0000256" key="3">
    <source>
        <dbReference type="ARBA" id="ARBA00022448"/>
    </source>
</evidence>
<comment type="similarity">
    <text evidence="2 10">Belongs to the CybS family.</text>
</comment>
<dbReference type="CDD" id="cd03496">
    <property type="entry name" value="SQR_TypeC_CybS"/>
    <property type="match status" value="1"/>
</dbReference>
<evidence type="ECO:0000256" key="7">
    <source>
        <dbReference type="ARBA" id="ARBA00022989"/>
    </source>
</evidence>
<evidence type="ECO:0000256" key="2">
    <source>
        <dbReference type="ARBA" id="ARBA00007294"/>
    </source>
</evidence>
<reference evidence="11 12" key="1">
    <citation type="journal article" date="2024" name="IMA Fungus">
        <title>IMA Genome - F19 : A genome assembly and annotation guide to empower mycologists, including annotated draft genome sequences of Ceratocystis pirilliformis, Diaporthe australafricana, Fusarium ophioides, Paecilomyces lecythidis, and Sporothrix stenoceras.</title>
        <authorList>
            <person name="Aylward J."/>
            <person name="Wilson A.M."/>
            <person name="Visagie C.M."/>
            <person name="Spraker J."/>
            <person name="Barnes I."/>
            <person name="Buitendag C."/>
            <person name="Ceriani C."/>
            <person name="Del Mar Angel L."/>
            <person name="du Plessis D."/>
            <person name="Fuchs T."/>
            <person name="Gasser K."/>
            <person name="Kramer D."/>
            <person name="Li W."/>
            <person name="Munsamy K."/>
            <person name="Piso A."/>
            <person name="Price J.L."/>
            <person name="Sonnekus B."/>
            <person name="Thomas C."/>
            <person name="van der Nest A."/>
            <person name="van Dijk A."/>
            <person name="van Heerden A."/>
            <person name="van Vuuren N."/>
            <person name="Yilmaz N."/>
            <person name="Duong T.A."/>
            <person name="van der Merwe N.A."/>
            <person name="Wingfield M.J."/>
            <person name="Wingfield B.D."/>
        </authorList>
    </citation>
    <scope>NUCLEOTIDE SEQUENCE [LARGE SCALE GENOMIC DNA]</scope>
    <source>
        <strain evidence="11 12">CMW 12675</strain>
    </source>
</reference>
<dbReference type="SUPFAM" id="SSF81343">
    <property type="entry name" value="Fumarate reductase respiratory complex transmembrane subunits"/>
    <property type="match status" value="1"/>
</dbReference>
<accession>A0ABR3YNX9</accession>
<name>A0ABR3YNX9_9PEZI</name>
<keyword evidence="7" id="KW-1133">Transmembrane helix</keyword>
<keyword evidence="3" id="KW-0813">Transport</keyword>
<sequence length="163" mass="17420">MASIARQSLRPAVTAARMATVPRVAAFTTTSRRSLLPPGPQVVVGTVNDAVPVPDAHPAHGSYHWTFDRVLAVGLIPLTFAPFVGGSLNPATDAILCGTMLVHSHMGFNNIITDYIPSRQFPKSRKAADWGLVAATLLVGAGLYEFETNDVGVTETIKRVWKA</sequence>
<dbReference type="EMBL" id="JAWDJO010000230">
    <property type="protein sequence ID" value="KAL1889114.1"/>
    <property type="molecule type" value="Genomic_DNA"/>
</dbReference>
<dbReference type="PANTHER" id="PTHR13337:SF2">
    <property type="entry name" value="SUCCINATE DEHYDROGENASE [UBIQUINONE] CYTOCHROME B SMALL SUBUNIT, MITOCHONDRIAL"/>
    <property type="match status" value="1"/>
</dbReference>
<dbReference type="PANTHER" id="PTHR13337">
    <property type="entry name" value="SUCCINATE DEHYDROGENASE"/>
    <property type="match status" value="1"/>
</dbReference>
<organism evidence="11 12">
    <name type="scientific">Ceratocystis pirilliformis</name>
    <dbReference type="NCBI Taxonomy" id="259994"/>
    <lineage>
        <taxon>Eukaryota</taxon>
        <taxon>Fungi</taxon>
        <taxon>Dikarya</taxon>
        <taxon>Ascomycota</taxon>
        <taxon>Pezizomycotina</taxon>
        <taxon>Sordariomycetes</taxon>
        <taxon>Hypocreomycetidae</taxon>
        <taxon>Microascales</taxon>
        <taxon>Ceratocystidaceae</taxon>
        <taxon>Ceratocystis</taxon>
    </lineage>
</organism>
<evidence type="ECO:0000256" key="6">
    <source>
        <dbReference type="ARBA" id="ARBA00022946"/>
    </source>
</evidence>
<dbReference type="InterPro" id="IPR034804">
    <property type="entry name" value="SQR/QFR_C/D"/>
</dbReference>
<evidence type="ECO:0000256" key="8">
    <source>
        <dbReference type="ARBA" id="ARBA00023128"/>
    </source>
</evidence>
<dbReference type="Pfam" id="PF05328">
    <property type="entry name" value="CybS"/>
    <property type="match status" value="1"/>
</dbReference>
<evidence type="ECO:0000313" key="12">
    <source>
        <dbReference type="Proteomes" id="UP001583280"/>
    </source>
</evidence>
<keyword evidence="4" id="KW-0812">Transmembrane</keyword>
<keyword evidence="5 10" id="KW-0999">Mitochondrion inner membrane</keyword>
<evidence type="ECO:0000256" key="1">
    <source>
        <dbReference type="ARBA" id="ARBA00004448"/>
    </source>
</evidence>
<evidence type="ECO:0000256" key="9">
    <source>
        <dbReference type="ARBA" id="ARBA00023136"/>
    </source>
</evidence>
<proteinExistence type="inferred from homology"/>
<keyword evidence="6 10" id="KW-0809">Transit peptide</keyword>
<gene>
    <name evidence="11" type="primary">SDH4</name>
    <name evidence="11" type="ORF">Cpir12675_005923</name>
</gene>
<evidence type="ECO:0000256" key="4">
    <source>
        <dbReference type="ARBA" id="ARBA00022692"/>
    </source>
</evidence>
<protein>
    <recommendedName>
        <fullName evidence="10">Succinate dehydrogenase [ubiquinone] cytochrome b small subunit</fullName>
    </recommendedName>
</protein>
<comment type="subcellular location">
    <subcellularLocation>
        <location evidence="1 10">Mitochondrion inner membrane</location>
        <topology evidence="1 10">Multi-pass membrane protein</topology>
    </subcellularLocation>
</comment>
<keyword evidence="12" id="KW-1185">Reference proteome</keyword>
<dbReference type="Gene3D" id="1.20.1300.10">
    <property type="entry name" value="Fumarate reductase/succinate dehydrogenase, transmembrane subunit"/>
    <property type="match status" value="1"/>
</dbReference>